<keyword evidence="1 6" id="KW-0963">Cytoplasm</keyword>
<keyword evidence="2 6" id="KW-0227">DNA damage</keyword>
<name>A0A6J4V7Q8_9BACT</name>
<gene>
    <name evidence="6" type="primary">ruvA</name>
    <name evidence="8" type="ORF">AVDCRST_MAG19-2811</name>
</gene>
<feature type="domain" description="Helix-hairpin-helix DNA-binding motif class 1" evidence="7">
    <location>
        <begin position="73"/>
        <end position="92"/>
    </location>
</feature>
<feature type="domain" description="Helix-hairpin-helix DNA-binding motif class 1" evidence="7">
    <location>
        <begin position="108"/>
        <end position="127"/>
    </location>
</feature>
<evidence type="ECO:0000256" key="4">
    <source>
        <dbReference type="ARBA" id="ARBA00023172"/>
    </source>
</evidence>
<comment type="caution">
    <text evidence="6">Lacks conserved residue(s) required for the propagation of feature annotation.</text>
</comment>
<dbReference type="EMBL" id="CADCWL010000142">
    <property type="protein sequence ID" value="CAA9571369.1"/>
    <property type="molecule type" value="Genomic_DNA"/>
</dbReference>
<keyword evidence="4 6" id="KW-0233">DNA recombination</keyword>
<proteinExistence type="inferred from homology"/>
<dbReference type="Gene3D" id="2.40.50.140">
    <property type="entry name" value="Nucleic acid-binding proteins"/>
    <property type="match status" value="1"/>
</dbReference>
<dbReference type="Gene3D" id="1.10.8.10">
    <property type="entry name" value="DNA helicase RuvA subunit, C-terminal domain"/>
    <property type="match status" value="1"/>
</dbReference>
<dbReference type="Gene3D" id="1.10.150.20">
    <property type="entry name" value="5' to 3' exonuclease, C-terminal subdomain"/>
    <property type="match status" value="1"/>
</dbReference>
<dbReference type="InterPro" id="IPR010994">
    <property type="entry name" value="RuvA_2-like"/>
</dbReference>
<protein>
    <recommendedName>
        <fullName evidence="6">Holliday junction branch migration complex subunit RuvA</fullName>
    </recommendedName>
</protein>
<evidence type="ECO:0000313" key="8">
    <source>
        <dbReference type="EMBL" id="CAA9571369.1"/>
    </source>
</evidence>
<evidence type="ECO:0000256" key="5">
    <source>
        <dbReference type="ARBA" id="ARBA00023204"/>
    </source>
</evidence>
<accession>A0A6J4V7Q8</accession>
<dbReference type="InterPro" id="IPR036267">
    <property type="entry name" value="RuvA_C_sf"/>
</dbReference>
<dbReference type="GO" id="GO:0006310">
    <property type="term" value="P:DNA recombination"/>
    <property type="evidence" value="ECO:0007669"/>
    <property type="project" value="UniProtKB-UniRule"/>
</dbReference>
<dbReference type="GO" id="GO:0048476">
    <property type="term" value="C:Holliday junction resolvase complex"/>
    <property type="evidence" value="ECO:0007669"/>
    <property type="project" value="UniProtKB-UniRule"/>
</dbReference>
<comment type="function">
    <text evidence="6">The RuvA-RuvB-RuvC complex processes Holliday junction (HJ) DNA during genetic recombination and DNA repair, while the RuvA-RuvB complex plays an important role in the rescue of blocked DNA replication forks via replication fork reversal (RFR). RuvA specifically binds to HJ cruciform DNA, conferring on it an open structure. The RuvB hexamer acts as an ATP-dependent pump, pulling dsDNA into and through the RuvAB complex. HJ branch migration allows RuvC to scan DNA until it finds its consensus sequence, where it cleaves and resolves the cruciform DNA.</text>
</comment>
<dbReference type="Pfam" id="PF14520">
    <property type="entry name" value="HHH_5"/>
    <property type="match status" value="1"/>
</dbReference>
<organism evidence="8">
    <name type="scientific">uncultured Thermomicrobiales bacterium</name>
    <dbReference type="NCBI Taxonomy" id="1645740"/>
    <lineage>
        <taxon>Bacteria</taxon>
        <taxon>Pseudomonadati</taxon>
        <taxon>Thermomicrobiota</taxon>
        <taxon>Thermomicrobia</taxon>
        <taxon>Thermomicrobiales</taxon>
        <taxon>environmental samples</taxon>
    </lineage>
</organism>
<dbReference type="InterPro" id="IPR003583">
    <property type="entry name" value="Hlx-hairpin-Hlx_DNA-bd_motif"/>
</dbReference>
<sequence length="194" mass="20018">MIAGLRGTVAAKLADALLVDVGGVVYRVGTSATTLDAVGGEGNPVRLHTFLFVRQDQLTLYGFAGPEELRLFETLIGVAGVGPRLACAILSRVRVDALHDAILREDADLLATVPGVGKKTAARLILELRGKLVPAGPLPAAGSAAHADSEVIEALQALGYTAAEAHAAATLLPRDGAMTAEERVVAALRELARA</sequence>
<evidence type="ECO:0000256" key="6">
    <source>
        <dbReference type="HAMAP-Rule" id="MF_00031"/>
    </source>
</evidence>
<dbReference type="GO" id="GO:0006281">
    <property type="term" value="P:DNA repair"/>
    <property type="evidence" value="ECO:0007669"/>
    <property type="project" value="UniProtKB-UniRule"/>
</dbReference>
<keyword evidence="3 6" id="KW-0238">DNA-binding</keyword>
<evidence type="ECO:0000259" key="7">
    <source>
        <dbReference type="SMART" id="SM00278"/>
    </source>
</evidence>
<feature type="region of interest" description="Domain III" evidence="6">
    <location>
        <begin position="145"/>
        <end position="194"/>
    </location>
</feature>
<keyword evidence="5 6" id="KW-0234">DNA repair</keyword>
<dbReference type="InterPro" id="IPR000085">
    <property type="entry name" value="RuvA"/>
</dbReference>
<dbReference type="InterPro" id="IPR012340">
    <property type="entry name" value="NA-bd_OB-fold"/>
</dbReference>
<dbReference type="SUPFAM" id="SSF50249">
    <property type="entry name" value="Nucleic acid-binding proteins"/>
    <property type="match status" value="1"/>
</dbReference>
<dbReference type="SUPFAM" id="SSF46929">
    <property type="entry name" value="DNA helicase RuvA subunit, C-terminal domain"/>
    <property type="match status" value="1"/>
</dbReference>
<dbReference type="HAMAP" id="MF_00031">
    <property type="entry name" value="DNA_HJ_migration_RuvA"/>
    <property type="match status" value="1"/>
</dbReference>
<dbReference type="AlphaFoldDB" id="A0A6J4V7Q8"/>
<dbReference type="SMART" id="SM00278">
    <property type="entry name" value="HhH1"/>
    <property type="match status" value="2"/>
</dbReference>
<dbReference type="SUPFAM" id="SSF47781">
    <property type="entry name" value="RuvA domain 2-like"/>
    <property type="match status" value="1"/>
</dbReference>
<comment type="subcellular location">
    <subcellularLocation>
        <location evidence="6">Cytoplasm</location>
    </subcellularLocation>
</comment>
<dbReference type="GO" id="GO:0005737">
    <property type="term" value="C:cytoplasm"/>
    <property type="evidence" value="ECO:0007669"/>
    <property type="project" value="UniProtKB-SubCell"/>
</dbReference>
<dbReference type="GO" id="GO:0009378">
    <property type="term" value="F:four-way junction helicase activity"/>
    <property type="evidence" value="ECO:0007669"/>
    <property type="project" value="InterPro"/>
</dbReference>
<evidence type="ECO:0000256" key="3">
    <source>
        <dbReference type="ARBA" id="ARBA00023125"/>
    </source>
</evidence>
<evidence type="ECO:0000256" key="1">
    <source>
        <dbReference type="ARBA" id="ARBA00022490"/>
    </source>
</evidence>
<dbReference type="Pfam" id="PF01330">
    <property type="entry name" value="RuvA_N"/>
    <property type="match status" value="1"/>
</dbReference>
<dbReference type="NCBIfam" id="TIGR00084">
    <property type="entry name" value="ruvA"/>
    <property type="match status" value="1"/>
</dbReference>
<comment type="similarity">
    <text evidence="6">Belongs to the RuvA family.</text>
</comment>
<dbReference type="GO" id="GO:0000400">
    <property type="term" value="F:four-way junction DNA binding"/>
    <property type="evidence" value="ECO:0007669"/>
    <property type="project" value="UniProtKB-UniRule"/>
</dbReference>
<dbReference type="InterPro" id="IPR013849">
    <property type="entry name" value="DNA_helicase_Holl-junc_RuvA_I"/>
</dbReference>
<evidence type="ECO:0000256" key="2">
    <source>
        <dbReference type="ARBA" id="ARBA00022763"/>
    </source>
</evidence>
<reference evidence="8" key="1">
    <citation type="submission" date="2020-02" db="EMBL/GenBank/DDBJ databases">
        <authorList>
            <person name="Meier V. D."/>
        </authorList>
    </citation>
    <scope>NUCLEOTIDE SEQUENCE</scope>
    <source>
        <strain evidence="8">AVDCRST_MAG19</strain>
    </source>
</reference>
<feature type="region of interest" description="Domain I" evidence="6">
    <location>
        <begin position="1"/>
        <end position="64"/>
    </location>
</feature>
<dbReference type="GO" id="GO:0005524">
    <property type="term" value="F:ATP binding"/>
    <property type="evidence" value="ECO:0007669"/>
    <property type="project" value="InterPro"/>
</dbReference>
<comment type="domain">
    <text evidence="6">Has three domains with a flexible linker between the domains II and III and assumes an 'L' shape. Domain III is highly mobile and contacts RuvB.</text>
</comment>
<comment type="subunit">
    <text evidence="6">Homotetramer. Forms an RuvA(8)-RuvB(12)-Holliday junction (HJ) complex. HJ DNA is sandwiched between 2 RuvA tetramers; dsDNA enters through RuvA and exits via RuvB. An RuvB hexamer assembles on each DNA strand where it exits the tetramer. Each RuvB hexamer is contacted by two RuvA subunits (via domain III) on 2 adjacent RuvB subunits; this complex drives branch migration. In the full resolvosome a probable DNA-RuvA(4)-RuvB(12)-RuvC(2) complex forms which resolves the HJ.</text>
</comment>